<evidence type="ECO:0000313" key="2">
    <source>
        <dbReference type="WBParaSite" id="L893_g31676.t1"/>
    </source>
</evidence>
<name>A0A1I8A1M2_9BILA</name>
<accession>A0A1I8A1M2</accession>
<dbReference type="AlphaFoldDB" id="A0A1I8A1M2"/>
<evidence type="ECO:0000313" key="1">
    <source>
        <dbReference type="Proteomes" id="UP000095287"/>
    </source>
</evidence>
<keyword evidence="1" id="KW-1185">Reference proteome</keyword>
<organism evidence="1 2">
    <name type="scientific">Steinernema glaseri</name>
    <dbReference type="NCBI Taxonomy" id="37863"/>
    <lineage>
        <taxon>Eukaryota</taxon>
        <taxon>Metazoa</taxon>
        <taxon>Ecdysozoa</taxon>
        <taxon>Nematoda</taxon>
        <taxon>Chromadorea</taxon>
        <taxon>Rhabditida</taxon>
        <taxon>Tylenchina</taxon>
        <taxon>Panagrolaimomorpha</taxon>
        <taxon>Strongyloidoidea</taxon>
        <taxon>Steinernematidae</taxon>
        <taxon>Steinernema</taxon>
    </lineage>
</organism>
<dbReference type="Proteomes" id="UP000095287">
    <property type="component" value="Unplaced"/>
</dbReference>
<sequence length="70" mass="8402">MVVVISLVLFYTFWYYTILTPCVHCVSYELISADVEYVHINRSKISQIEETYIVHYQEAITVSYMYRRPI</sequence>
<dbReference type="WBParaSite" id="L893_g31676.t1">
    <property type="protein sequence ID" value="L893_g31676.t1"/>
    <property type="gene ID" value="L893_g31676"/>
</dbReference>
<protein>
    <submittedName>
        <fullName evidence="2">Secreted protein</fullName>
    </submittedName>
</protein>
<proteinExistence type="predicted"/>
<reference evidence="2" key="1">
    <citation type="submission" date="2016-11" db="UniProtKB">
        <authorList>
            <consortium name="WormBaseParasite"/>
        </authorList>
    </citation>
    <scope>IDENTIFICATION</scope>
</reference>